<feature type="binding site" evidence="1">
    <location>
        <position position="241"/>
    </location>
    <ligand>
        <name>Zn(2+)</name>
        <dbReference type="ChEBI" id="CHEBI:29105"/>
    </ligand>
</feature>
<dbReference type="InterPro" id="IPR013221">
    <property type="entry name" value="Mur_ligase_cen"/>
</dbReference>
<evidence type="ECO:0000256" key="1">
    <source>
        <dbReference type="HAMAP-Rule" id="MF_02214"/>
    </source>
</evidence>
<feature type="domain" description="Mur ligase central" evidence="3">
    <location>
        <begin position="75"/>
        <end position="287"/>
    </location>
</feature>
<dbReference type="SUPFAM" id="SSF53623">
    <property type="entry name" value="MurD-like peptide ligases, catalytic domain"/>
    <property type="match status" value="1"/>
</dbReference>
<dbReference type="GO" id="GO:0008270">
    <property type="term" value="F:zinc ion binding"/>
    <property type="evidence" value="ECO:0007669"/>
    <property type="project" value="UniProtKB-UniRule"/>
</dbReference>
<dbReference type="GO" id="GO:0016881">
    <property type="term" value="F:acid-amino acid ligase activity"/>
    <property type="evidence" value="ECO:0007669"/>
    <property type="project" value="InterPro"/>
</dbReference>
<feature type="region of interest" description="Disordered" evidence="2">
    <location>
        <begin position="1"/>
        <end position="23"/>
    </location>
</feature>
<keyword evidence="1" id="KW-0479">Metal-binding</keyword>
<keyword evidence="1" id="KW-0547">Nucleotide-binding</keyword>
<keyword evidence="1" id="KW-0067">ATP-binding</keyword>
<protein>
    <recommendedName>
        <fullName evidence="1">Lipid II isoglutaminyl synthase (glutamine-hydrolyzing) subunit MurT</fullName>
        <ecNumber evidence="1">6.3.5.13</ecNumber>
    </recommendedName>
</protein>
<dbReference type="GO" id="GO:0005524">
    <property type="term" value="F:ATP binding"/>
    <property type="evidence" value="ECO:0007669"/>
    <property type="project" value="UniProtKB-UniRule"/>
</dbReference>
<dbReference type="EC" id="6.3.5.13" evidence="1"/>
<comment type="pathway">
    <text evidence="1">Cell wall biogenesis; peptidoglycan biosynthesis.</text>
</comment>
<sequence>MSSSLPAMIRTMTSSPQRHRSSPQLQLALLAGRTAAMVSRMTGKGSGASIRGRVTMKLAPKALPELLAGRRIASVTGTNGKTTTTHFLTAAVRAGTPDSQRSVVTNADGANLHHGIVSALGQAPDATIAVLETDERVVADVVAMGTPEVLVLLNFSRDQLDRNHELTFLGRDWRAALEKAAEHGPTVVANACDPLIVWVCQKAQHVIWVDTKPRWTADSTLCPNCGAILTHDNQGWNCPGCELRQPPADWWVEDHDAVEASGRRFHLDVQVPGTFNLTNATCALAAAIHMGIQPEDALRGIATVESPAGRYATCTISGTHCRLLLSKNPAGWTESLPLTTSDPLVLAIDAVAADGKDVSWLWDVDYEQLAGRTVICTGPRALDLAVRLQYAEVKHIVIEDLSQALSSPLLAGKWDAEHPIDVLSTYTPFQKLRRLGGLA</sequence>
<dbReference type="Pfam" id="PF08353">
    <property type="entry name" value="MurT_C"/>
    <property type="match status" value="1"/>
</dbReference>
<dbReference type="eggNOG" id="COG0769">
    <property type="taxonomic scope" value="Bacteria"/>
</dbReference>
<dbReference type="AlphaFoldDB" id="F9NYM5"/>
<dbReference type="PATRIC" id="fig|1051006.4.peg.2302"/>
<dbReference type="InterPro" id="IPR013564">
    <property type="entry name" value="MurT_C"/>
</dbReference>
<feature type="binding site" evidence="1">
    <location>
        <position position="225"/>
    </location>
    <ligand>
        <name>Zn(2+)</name>
        <dbReference type="ChEBI" id="CHEBI:29105"/>
    </ligand>
</feature>
<dbReference type="GO" id="GO:0008360">
    <property type="term" value="P:regulation of cell shape"/>
    <property type="evidence" value="ECO:0007669"/>
    <property type="project" value="UniProtKB-KW"/>
</dbReference>
<comment type="function">
    <text evidence="1">The lipid II isoglutaminyl synthase complex catalyzes the formation of alpha-D-isoglutamine in the cell wall lipid II stem peptide. The MurT subunit catalyzes the ATP-dependent amidation of D-glutamate residue of lipid II, converting it to an isoglutamine residue.</text>
</comment>
<comment type="subunit">
    <text evidence="1">Forms a heterodimer with GatD.</text>
</comment>
<dbReference type="InterPro" id="IPR036565">
    <property type="entry name" value="Mur-like_cat_sf"/>
</dbReference>
<dbReference type="PANTHER" id="PTHR23135">
    <property type="entry name" value="MUR LIGASE FAMILY MEMBER"/>
    <property type="match status" value="1"/>
</dbReference>
<feature type="binding site" evidence="1">
    <location>
        <position position="238"/>
    </location>
    <ligand>
        <name>Zn(2+)</name>
        <dbReference type="ChEBI" id="CHEBI:29105"/>
    </ligand>
</feature>
<feature type="compositionally biased region" description="Polar residues" evidence="2">
    <location>
        <begin position="1"/>
        <end position="16"/>
    </location>
</feature>
<dbReference type="UniPathway" id="UPA00219"/>
<feature type="binding site" evidence="1">
    <location>
        <position position="222"/>
    </location>
    <ligand>
        <name>Zn(2+)</name>
        <dbReference type="ChEBI" id="CHEBI:29105"/>
    </ligand>
</feature>
<keyword evidence="1" id="KW-0436">Ligase</keyword>
<keyword evidence="1" id="KW-0961">Cell wall biogenesis/degradation</keyword>
<dbReference type="InterPro" id="IPR043703">
    <property type="entry name" value="Lipid_II_synth_MurT"/>
</dbReference>
<comment type="catalytic activity">
    <reaction evidence="1">
        <text>beta-D-GlcNAc-(1-&gt;4)-Mur2Ac(oyl-L-Ala-gamma-D-Glu-L-Lys-D-Ala-D-Ala)-di-trans,octa-cis-undecaprenyl diphosphate + ATP = beta-D-GlcNAc-(1-&gt;4)-Mur2Ac(oyl-L-Ala-gamma-D-O-P-Glu-L-Lys-D-Ala-D-Ala)-di-trans,octa-cis-undecaprenyl diphosphate + ADP</text>
        <dbReference type="Rhea" id="RHEA:59488"/>
        <dbReference type="ChEBI" id="CHEBI:30616"/>
        <dbReference type="ChEBI" id="CHEBI:60033"/>
        <dbReference type="ChEBI" id="CHEBI:143132"/>
        <dbReference type="ChEBI" id="CHEBI:456216"/>
    </reaction>
</comment>
<dbReference type="Proteomes" id="UP000007832">
    <property type="component" value="Unassembled WGS sequence"/>
</dbReference>
<reference evidence="5 6" key="1">
    <citation type="submission" date="2011-07" db="EMBL/GenBank/DDBJ databases">
        <title>Genome Sequence of Propionibacterium acnes SK182B-JCVI.</title>
        <authorList>
            <person name="Durkin A.S."/>
            <person name="Madupu R."/>
            <person name="Hostetler J."/>
            <person name="Radune D."/>
            <person name="Torralba M."/>
            <person name="Methe B."/>
            <person name="Sutton G."/>
            <person name="Strausberg R.L."/>
            <person name="Nelson K.E."/>
        </authorList>
    </citation>
    <scope>NUCLEOTIDE SEQUENCE [LARGE SCALE GENOMIC DNA]</scope>
    <source>
        <strain evidence="5 6">SK182B-JCVI</strain>
    </source>
</reference>
<organism evidence="5 6">
    <name type="scientific">[Propionibacterium] namnetense SK182B-JCVI</name>
    <dbReference type="NCBI Taxonomy" id="1051006"/>
    <lineage>
        <taxon>Bacteria</taxon>
        <taxon>Bacillati</taxon>
        <taxon>Actinomycetota</taxon>
        <taxon>Actinomycetes</taxon>
        <taxon>Propionibacteriales</taxon>
        <taxon>Propionibacteriaceae</taxon>
        <taxon>Cutibacterium</taxon>
    </lineage>
</organism>
<dbReference type="HAMAP" id="MF_02214">
    <property type="entry name" value="Lipid_II_synth_MurT"/>
    <property type="match status" value="1"/>
</dbReference>
<comment type="catalytic activity">
    <reaction evidence="1">
        <text>beta-D-GlcNAc-(1-&gt;4)-Mur2Ac(oyl-L-Ala-gamma-D-Glu-L-Lys-D-Ala-D-Ala)-di-trans,octa-cis-undecaprenyl diphosphate + L-glutamine + ATP + H2O = beta-D-GlcNAc-(1-&gt;4)-Mur2Ac(oyl-L-Ala-D-isoglutaminyl-L-Lys-D-Ala-D-Ala)-di-trans,octa-cis-undecaprenyl diphosphate + L-glutamate + ADP + phosphate + H(+)</text>
        <dbReference type="Rhea" id="RHEA:57928"/>
        <dbReference type="ChEBI" id="CHEBI:15377"/>
        <dbReference type="ChEBI" id="CHEBI:15378"/>
        <dbReference type="ChEBI" id="CHEBI:29985"/>
        <dbReference type="ChEBI" id="CHEBI:30616"/>
        <dbReference type="ChEBI" id="CHEBI:43474"/>
        <dbReference type="ChEBI" id="CHEBI:58359"/>
        <dbReference type="ChEBI" id="CHEBI:60033"/>
        <dbReference type="ChEBI" id="CHEBI:62233"/>
        <dbReference type="ChEBI" id="CHEBI:456216"/>
        <dbReference type="EC" id="6.3.5.13"/>
    </reaction>
</comment>
<dbReference type="STRING" id="1574624.GCA_001642025_00806"/>
<comment type="caution">
    <text evidence="5">The sequence shown here is derived from an EMBL/GenBank/DDBJ whole genome shotgun (WGS) entry which is preliminary data.</text>
</comment>
<evidence type="ECO:0000313" key="5">
    <source>
        <dbReference type="EMBL" id="EGR92294.1"/>
    </source>
</evidence>
<dbReference type="EMBL" id="AFUN01000050">
    <property type="protein sequence ID" value="EGR92294.1"/>
    <property type="molecule type" value="Genomic_DNA"/>
</dbReference>
<dbReference type="GO" id="GO:0140282">
    <property type="term" value="F:carbon-nitrogen ligase activity on lipid II"/>
    <property type="evidence" value="ECO:0007669"/>
    <property type="project" value="UniProtKB-UniRule"/>
</dbReference>
<dbReference type="PANTHER" id="PTHR23135:SF7">
    <property type="entry name" value="LIPID II ISOGLUTAMINYL SYNTHASE (GLUTAMINE-HYDROLYZING) SUBUNIT MURT"/>
    <property type="match status" value="1"/>
</dbReference>
<feature type="active site" evidence="1">
    <location>
        <position position="357"/>
    </location>
</feature>
<feature type="domain" description="Lipid II isoglutaminyl synthase (glutamine-hydrolyzing) subunit MurT C-terminal" evidence="4">
    <location>
        <begin position="325"/>
        <end position="427"/>
    </location>
</feature>
<comment type="similarity">
    <text evidence="1">Belongs to the MurCDEF family. MurT subfamily.</text>
</comment>
<name>F9NYM5_9ACTN</name>
<dbReference type="Pfam" id="PF08245">
    <property type="entry name" value="Mur_ligase_M"/>
    <property type="match status" value="1"/>
</dbReference>
<keyword evidence="1" id="KW-0862">Zinc</keyword>
<keyword evidence="1" id="KW-0573">Peptidoglycan synthesis</keyword>
<evidence type="ECO:0000256" key="2">
    <source>
        <dbReference type="SAM" id="MobiDB-lite"/>
    </source>
</evidence>
<dbReference type="GO" id="GO:0071555">
    <property type="term" value="P:cell wall organization"/>
    <property type="evidence" value="ECO:0007669"/>
    <property type="project" value="UniProtKB-KW"/>
</dbReference>
<evidence type="ECO:0000259" key="4">
    <source>
        <dbReference type="Pfam" id="PF08353"/>
    </source>
</evidence>
<keyword evidence="1" id="KW-0133">Cell shape</keyword>
<comment type="catalytic activity">
    <reaction evidence="1">
        <text>beta-D-GlcNAc-(1-&gt;4)-Mur2Ac(oyl-L-Ala-gamma-D-O-P-Glu-L-Lys-D-Ala-D-Ala)-di-trans,octa-cis-undecaprenyl diphosphate + NH4(+) = beta-D-GlcNAc-(1-&gt;4)-Mur2Ac(oyl-L-Ala-D-isoglutaminyl-L-Lys-D-Ala-D-Ala)-di-trans,octa-cis-undecaprenyl diphosphate + phosphate + H(+)</text>
        <dbReference type="Rhea" id="RHEA:57932"/>
        <dbReference type="ChEBI" id="CHEBI:15378"/>
        <dbReference type="ChEBI" id="CHEBI:28938"/>
        <dbReference type="ChEBI" id="CHEBI:43474"/>
        <dbReference type="ChEBI" id="CHEBI:62233"/>
        <dbReference type="ChEBI" id="CHEBI:143132"/>
    </reaction>
</comment>
<gene>
    <name evidence="1" type="primary">murT</name>
    <name evidence="5" type="ORF">HMPREF1162_0687</name>
</gene>
<proteinExistence type="inferred from homology"/>
<dbReference type="Gene3D" id="3.40.1190.10">
    <property type="entry name" value="Mur-like, catalytic domain"/>
    <property type="match status" value="1"/>
</dbReference>
<evidence type="ECO:0000259" key="3">
    <source>
        <dbReference type="Pfam" id="PF08245"/>
    </source>
</evidence>
<accession>F9NYM5</accession>
<evidence type="ECO:0000313" key="6">
    <source>
        <dbReference type="Proteomes" id="UP000007832"/>
    </source>
</evidence>
<dbReference type="GO" id="GO:0009252">
    <property type="term" value="P:peptidoglycan biosynthetic process"/>
    <property type="evidence" value="ECO:0007669"/>
    <property type="project" value="UniProtKB-UniRule"/>
</dbReference>